<keyword evidence="1" id="KW-0175">Coiled coil</keyword>
<organism evidence="2 3">
    <name type="scientific">Eilatimonas milleporae</name>
    <dbReference type="NCBI Taxonomy" id="911205"/>
    <lineage>
        <taxon>Bacteria</taxon>
        <taxon>Pseudomonadati</taxon>
        <taxon>Pseudomonadota</taxon>
        <taxon>Alphaproteobacteria</taxon>
        <taxon>Kordiimonadales</taxon>
        <taxon>Kordiimonadaceae</taxon>
        <taxon>Eilatimonas</taxon>
    </lineage>
</organism>
<name>A0A3M0CLP5_9PROT</name>
<dbReference type="InterPro" id="IPR038444">
    <property type="entry name" value="DUF465_sf"/>
</dbReference>
<evidence type="ECO:0008006" key="4">
    <source>
        <dbReference type="Google" id="ProtNLM"/>
    </source>
</evidence>
<sequence length="56" mass="6694">MSLNAHVERLNAKHAEIESTIAREELRPHPDTLRITQLKRRKLRLKEELSRLETQH</sequence>
<reference evidence="2 3" key="1">
    <citation type="submission" date="2018-10" db="EMBL/GenBank/DDBJ databases">
        <title>Genomic Encyclopedia of Archaeal and Bacterial Type Strains, Phase II (KMG-II): from individual species to whole genera.</title>
        <authorList>
            <person name="Goeker M."/>
        </authorList>
    </citation>
    <scope>NUCLEOTIDE SEQUENCE [LARGE SCALE GENOMIC DNA]</scope>
    <source>
        <strain evidence="2 3">DSM 25217</strain>
    </source>
</reference>
<keyword evidence="3" id="KW-1185">Reference proteome</keyword>
<evidence type="ECO:0000313" key="3">
    <source>
        <dbReference type="Proteomes" id="UP000271227"/>
    </source>
</evidence>
<evidence type="ECO:0000313" key="2">
    <source>
        <dbReference type="EMBL" id="RMB07866.1"/>
    </source>
</evidence>
<protein>
    <recommendedName>
        <fullName evidence="4">DUF465 domain-containing protein</fullName>
    </recommendedName>
</protein>
<proteinExistence type="predicted"/>
<dbReference type="Proteomes" id="UP000271227">
    <property type="component" value="Unassembled WGS sequence"/>
</dbReference>
<comment type="caution">
    <text evidence="2">The sequence shown here is derived from an EMBL/GenBank/DDBJ whole genome shotgun (WGS) entry which is preliminary data.</text>
</comment>
<evidence type="ECO:0000256" key="1">
    <source>
        <dbReference type="SAM" id="Coils"/>
    </source>
</evidence>
<dbReference type="InParanoid" id="A0A3M0CLP5"/>
<dbReference type="RefSeq" id="WP_121938646.1">
    <property type="nucleotide sequence ID" value="NZ_REFR01000011.1"/>
</dbReference>
<dbReference type="EMBL" id="REFR01000011">
    <property type="protein sequence ID" value="RMB07866.1"/>
    <property type="molecule type" value="Genomic_DNA"/>
</dbReference>
<dbReference type="InterPro" id="IPR007420">
    <property type="entry name" value="DUF465"/>
</dbReference>
<dbReference type="OrthoDB" id="7362854at2"/>
<gene>
    <name evidence="2" type="ORF">BXY39_1959</name>
</gene>
<dbReference type="Pfam" id="PF04325">
    <property type="entry name" value="DUF465"/>
    <property type="match status" value="1"/>
</dbReference>
<dbReference type="AlphaFoldDB" id="A0A3M0CLP5"/>
<accession>A0A3M0CLP5</accession>
<feature type="coiled-coil region" evidence="1">
    <location>
        <begin position="7"/>
        <end position="55"/>
    </location>
</feature>
<dbReference type="Gene3D" id="6.10.280.50">
    <property type="match status" value="1"/>
</dbReference>